<dbReference type="PANTHER" id="PTHR48081:SF18">
    <property type="entry name" value="ALPHA_BETA HYDROLASE FOLD-3 DOMAIN-CONTAINING PROTEIN"/>
    <property type="match status" value="1"/>
</dbReference>
<dbReference type="Pfam" id="PF07859">
    <property type="entry name" value="Abhydrolase_3"/>
    <property type="match status" value="1"/>
</dbReference>
<protein>
    <submittedName>
        <fullName evidence="3">Alpha/beta-hydrolase</fullName>
    </submittedName>
</protein>
<dbReference type="SUPFAM" id="SSF53474">
    <property type="entry name" value="alpha/beta-Hydrolases"/>
    <property type="match status" value="1"/>
</dbReference>
<dbReference type="Gene3D" id="3.40.50.1820">
    <property type="entry name" value="alpha/beta hydrolase"/>
    <property type="match status" value="1"/>
</dbReference>
<evidence type="ECO:0000313" key="4">
    <source>
        <dbReference type="Proteomes" id="UP000800092"/>
    </source>
</evidence>
<sequence>MATHQSLPQSHTPSPLSWTEKLFLATKVPLLLLFGIGSFIRRMLRTSDFSSRNLRRNIPAAFSSNMLAFLSLREMQSFLLPTGVNIAHFCTSHNLRHEPVRLDETDGFPPATLHFIDSSPDTDGNVFLYLHGGGYIFSLASPNTLIFAHRAAAAASAALVVLEYSIAPAVTYPGQLAQAAAALRFLLQKRRGEPARIIVGGDSAGGNLTLAILAHLQSPHPRIAPIRFAAGGKQKLRAALCISPRTNNVCTAPSYRFNGNKDFISPQAVKLFTANWQPVEDDVWATPVAGSKAFWADFRASRLLFVVGGDEVYLSDVRAQAELMDAQESPGANFQLTVCPGEMHDQPIMDFGQGVEDGRMTTAVINWMRGLPSP</sequence>
<proteinExistence type="predicted"/>
<evidence type="ECO:0000313" key="3">
    <source>
        <dbReference type="EMBL" id="KAF2239132.1"/>
    </source>
</evidence>
<dbReference type="AlphaFoldDB" id="A0A6A6HMM8"/>
<accession>A0A6A6HMM8</accession>
<keyword evidence="1 3" id="KW-0378">Hydrolase</keyword>
<name>A0A6A6HMM8_VIRVR</name>
<dbReference type="Proteomes" id="UP000800092">
    <property type="component" value="Unassembled WGS sequence"/>
</dbReference>
<dbReference type="PANTHER" id="PTHR48081">
    <property type="entry name" value="AB HYDROLASE SUPERFAMILY PROTEIN C4A8.06C"/>
    <property type="match status" value="1"/>
</dbReference>
<keyword evidence="4" id="KW-1185">Reference proteome</keyword>
<dbReference type="InterPro" id="IPR029058">
    <property type="entry name" value="AB_hydrolase_fold"/>
</dbReference>
<feature type="domain" description="Alpha/beta hydrolase fold-3" evidence="2">
    <location>
        <begin position="128"/>
        <end position="345"/>
    </location>
</feature>
<dbReference type="InterPro" id="IPR013094">
    <property type="entry name" value="AB_hydrolase_3"/>
</dbReference>
<evidence type="ECO:0000256" key="1">
    <source>
        <dbReference type="ARBA" id="ARBA00022801"/>
    </source>
</evidence>
<reference evidence="3" key="1">
    <citation type="journal article" date="2020" name="Stud. Mycol.">
        <title>101 Dothideomycetes genomes: a test case for predicting lifestyles and emergence of pathogens.</title>
        <authorList>
            <person name="Haridas S."/>
            <person name="Albert R."/>
            <person name="Binder M."/>
            <person name="Bloem J."/>
            <person name="Labutti K."/>
            <person name="Salamov A."/>
            <person name="Andreopoulos B."/>
            <person name="Baker S."/>
            <person name="Barry K."/>
            <person name="Bills G."/>
            <person name="Bluhm B."/>
            <person name="Cannon C."/>
            <person name="Castanera R."/>
            <person name="Culley D."/>
            <person name="Daum C."/>
            <person name="Ezra D."/>
            <person name="Gonzalez J."/>
            <person name="Henrissat B."/>
            <person name="Kuo A."/>
            <person name="Liang C."/>
            <person name="Lipzen A."/>
            <person name="Lutzoni F."/>
            <person name="Magnuson J."/>
            <person name="Mondo S."/>
            <person name="Nolan M."/>
            <person name="Ohm R."/>
            <person name="Pangilinan J."/>
            <person name="Park H.-J."/>
            <person name="Ramirez L."/>
            <person name="Alfaro M."/>
            <person name="Sun H."/>
            <person name="Tritt A."/>
            <person name="Yoshinaga Y."/>
            <person name="Zwiers L.-H."/>
            <person name="Turgeon B."/>
            <person name="Goodwin S."/>
            <person name="Spatafora J."/>
            <person name="Crous P."/>
            <person name="Grigoriev I."/>
        </authorList>
    </citation>
    <scope>NUCLEOTIDE SEQUENCE</scope>
    <source>
        <strain evidence="3">Tuck. ex Michener</strain>
    </source>
</reference>
<organism evidence="3 4">
    <name type="scientific">Viridothelium virens</name>
    <name type="common">Speckled blister lichen</name>
    <name type="synonym">Trypethelium virens</name>
    <dbReference type="NCBI Taxonomy" id="1048519"/>
    <lineage>
        <taxon>Eukaryota</taxon>
        <taxon>Fungi</taxon>
        <taxon>Dikarya</taxon>
        <taxon>Ascomycota</taxon>
        <taxon>Pezizomycotina</taxon>
        <taxon>Dothideomycetes</taxon>
        <taxon>Dothideomycetes incertae sedis</taxon>
        <taxon>Trypetheliales</taxon>
        <taxon>Trypetheliaceae</taxon>
        <taxon>Viridothelium</taxon>
    </lineage>
</organism>
<dbReference type="OrthoDB" id="2152029at2759"/>
<evidence type="ECO:0000259" key="2">
    <source>
        <dbReference type="Pfam" id="PF07859"/>
    </source>
</evidence>
<dbReference type="EMBL" id="ML991773">
    <property type="protein sequence ID" value="KAF2239132.1"/>
    <property type="molecule type" value="Genomic_DNA"/>
</dbReference>
<dbReference type="GO" id="GO:0016787">
    <property type="term" value="F:hydrolase activity"/>
    <property type="evidence" value="ECO:0007669"/>
    <property type="project" value="UniProtKB-KW"/>
</dbReference>
<gene>
    <name evidence="3" type="ORF">EV356DRAFT_164348</name>
</gene>
<dbReference type="InterPro" id="IPR050300">
    <property type="entry name" value="GDXG_lipolytic_enzyme"/>
</dbReference>